<evidence type="ECO:0000313" key="2">
    <source>
        <dbReference type="EMBL" id="WWD18612.1"/>
    </source>
</evidence>
<feature type="compositionally biased region" description="Polar residues" evidence="1">
    <location>
        <begin position="71"/>
        <end position="86"/>
    </location>
</feature>
<feature type="compositionally biased region" description="Basic and acidic residues" evidence="1">
    <location>
        <begin position="176"/>
        <end position="185"/>
    </location>
</feature>
<protein>
    <submittedName>
        <fullName evidence="2">Uncharacterized protein</fullName>
    </submittedName>
</protein>
<dbReference type="GeneID" id="43585557"/>
<organism evidence="2 3">
    <name type="scientific">Kwoniella shandongensis</name>
    <dbReference type="NCBI Taxonomy" id="1734106"/>
    <lineage>
        <taxon>Eukaryota</taxon>
        <taxon>Fungi</taxon>
        <taxon>Dikarya</taxon>
        <taxon>Basidiomycota</taxon>
        <taxon>Agaricomycotina</taxon>
        <taxon>Tremellomycetes</taxon>
        <taxon>Tremellales</taxon>
        <taxon>Cryptococcaceae</taxon>
        <taxon>Kwoniella</taxon>
    </lineage>
</organism>
<evidence type="ECO:0000256" key="1">
    <source>
        <dbReference type="SAM" id="MobiDB-lite"/>
    </source>
</evidence>
<dbReference type="AlphaFoldDB" id="A0A5M6CD89"/>
<dbReference type="KEGG" id="ksn:43585557"/>
<feature type="compositionally biased region" description="Gly residues" evidence="1">
    <location>
        <begin position="161"/>
        <end position="172"/>
    </location>
</feature>
<dbReference type="EMBL" id="CP144055">
    <property type="protein sequence ID" value="WWD18612.1"/>
    <property type="molecule type" value="Genomic_DNA"/>
</dbReference>
<sequence>MPPPILDSPLFNLVTINSLLSSPAPQTTELRIQLLSAKIHLLTRQLPLALSPSGRSRPVPSTSKCPAELPTTLTSVPDSTSTQIPTSPVERKDNSPGSERDPRPEVEVMQVRLELAKTYMGCNIPDYTNAESELSVVEKGTKGMIKRLSKGSGRPRPQDGVKGGDVGVGGGQQDEQGGRDGDGVLKQIKELRRESLKGLIEVEEGLGKGNRAVRWREALEEMDA</sequence>
<proteinExistence type="predicted"/>
<dbReference type="OrthoDB" id="2570597at2759"/>
<evidence type="ECO:0000313" key="3">
    <source>
        <dbReference type="Proteomes" id="UP000322225"/>
    </source>
</evidence>
<feature type="compositionally biased region" description="Basic and acidic residues" evidence="1">
    <location>
        <begin position="89"/>
        <end position="106"/>
    </location>
</feature>
<reference evidence="2" key="2">
    <citation type="submission" date="2024-01" db="EMBL/GenBank/DDBJ databases">
        <title>Comparative genomics of Cryptococcus and Kwoniella reveals pathogenesis evolution and contrasting modes of karyotype evolution via chromosome fusion or intercentromeric recombination.</title>
        <authorList>
            <person name="Coelho M.A."/>
            <person name="David-Palma M."/>
            <person name="Shea T."/>
            <person name="Bowers K."/>
            <person name="McGinley-Smith S."/>
            <person name="Mohammad A.W."/>
            <person name="Gnirke A."/>
            <person name="Yurkov A.M."/>
            <person name="Nowrousian M."/>
            <person name="Sun S."/>
            <person name="Cuomo C.A."/>
            <person name="Heitman J."/>
        </authorList>
    </citation>
    <scope>NUCLEOTIDE SEQUENCE</scope>
    <source>
        <strain evidence="2">CBS 12478</strain>
    </source>
</reference>
<gene>
    <name evidence="2" type="ORF">CI109_103065</name>
</gene>
<dbReference type="RefSeq" id="XP_031864343.1">
    <property type="nucleotide sequence ID" value="XM_032001453.1"/>
</dbReference>
<dbReference type="Proteomes" id="UP000322225">
    <property type="component" value="Chromosome 5"/>
</dbReference>
<name>A0A5M6CD89_9TREE</name>
<accession>A0A5M6CD89</accession>
<feature type="region of interest" description="Disordered" evidence="1">
    <location>
        <begin position="50"/>
        <end position="106"/>
    </location>
</feature>
<reference evidence="2" key="1">
    <citation type="submission" date="2017-08" db="EMBL/GenBank/DDBJ databases">
        <authorList>
            <person name="Cuomo C."/>
            <person name="Billmyre B."/>
            <person name="Heitman J."/>
        </authorList>
    </citation>
    <scope>NUCLEOTIDE SEQUENCE</scope>
    <source>
        <strain evidence="2">CBS 12478</strain>
    </source>
</reference>
<keyword evidence="3" id="KW-1185">Reference proteome</keyword>
<feature type="region of interest" description="Disordered" evidence="1">
    <location>
        <begin position="147"/>
        <end position="185"/>
    </location>
</feature>